<dbReference type="RefSeq" id="WP_201923298.1">
    <property type="nucleotide sequence ID" value="NZ_JAERQG010000004.1"/>
</dbReference>
<keyword evidence="1" id="KW-0732">Signal</keyword>
<dbReference type="EMBL" id="JAERQG010000004">
    <property type="protein sequence ID" value="MBL0766589.1"/>
    <property type="molecule type" value="Genomic_DNA"/>
</dbReference>
<comment type="caution">
    <text evidence="2">The sequence shown here is derived from an EMBL/GenBank/DDBJ whole genome shotgun (WGS) entry which is preliminary data.</text>
</comment>
<accession>A0A937AHK8</accession>
<protein>
    <recommendedName>
        <fullName evidence="4">Lipoprotein</fullName>
    </recommendedName>
</protein>
<dbReference type="PROSITE" id="PS51257">
    <property type="entry name" value="PROKAR_LIPOPROTEIN"/>
    <property type="match status" value="1"/>
</dbReference>
<feature type="chain" id="PRO_5038141518" description="Lipoprotein" evidence="1">
    <location>
        <begin position="22"/>
        <end position="256"/>
    </location>
</feature>
<sequence>MLKLKSLRLSLLSLIFIALFACKSDDEVAPEEEDPIEALEFDAQNPPVELPSAMQNSSNQYTAIVNGFAASVNALTTYNGYFQVPEGAEYSTTPITGVNERTAASFRVYTWTASDGVNSVTYAYQLSEDNDDYVFEIFYKYNSDNYYKLLEGRESKGDLRVGSLSWYGLEENSGVLFSYNWEEFVDGSFNMTWSSSNEKVIFNIASDGSGSLGIYEINSSSQSIITSQIIWNAAGTEGTYITYSDGVAVETINWTS</sequence>
<feature type="signal peptide" evidence="1">
    <location>
        <begin position="1"/>
        <end position="21"/>
    </location>
</feature>
<organism evidence="2 3">
    <name type="scientific">Marivirga atlantica</name>
    <dbReference type="NCBI Taxonomy" id="1548457"/>
    <lineage>
        <taxon>Bacteria</taxon>
        <taxon>Pseudomonadati</taxon>
        <taxon>Bacteroidota</taxon>
        <taxon>Cytophagia</taxon>
        <taxon>Cytophagales</taxon>
        <taxon>Marivirgaceae</taxon>
        <taxon>Marivirga</taxon>
    </lineage>
</organism>
<dbReference type="AlphaFoldDB" id="A0A937AHK8"/>
<evidence type="ECO:0000313" key="3">
    <source>
        <dbReference type="Proteomes" id="UP000642920"/>
    </source>
</evidence>
<dbReference type="Proteomes" id="UP000642920">
    <property type="component" value="Unassembled WGS sequence"/>
</dbReference>
<reference evidence="2" key="1">
    <citation type="submission" date="2021-01" db="EMBL/GenBank/DDBJ databases">
        <title>Marivirga sp. nov., isolated from intertidal surface sediments.</title>
        <authorList>
            <person name="Zhang M."/>
        </authorList>
    </citation>
    <scope>NUCLEOTIDE SEQUENCE</scope>
    <source>
        <strain evidence="2">SM1354</strain>
    </source>
</reference>
<name>A0A937AHK8_9BACT</name>
<keyword evidence="3" id="KW-1185">Reference proteome</keyword>
<gene>
    <name evidence="2" type="ORF">JKP34_15085</name>
</gene>
<evidence type="ECO:0000313" key="2">
    <source>
        <dbReference type="EMBL" id="MBL0766589.1"/>
    </source>
</evidence>
<proteinExistence type="predicted"/>
<evidence type="ECO:0000256" key="1">
    <source>
        <dbReference type="SAM" id="SignalP"/>
    </source>
</evidence>
<evidence type="ECO:0008006" key="4">
    <source>
        <dbReference type="Google" id="ProtNLM"/>
    </source>
</evidence>